<reference evidence="2 3" key="1">
    <citation type="journal article" date="2016" name="Nat. Commun.">
        <title>Thousands of microbial genomes shed light on interconnected biogeochemical processes in an aquifer system.</title>
        <authorList>
            <person name="Anantharaman K."/>
            <person name="Brown C.T."/>
            <person name="Hug L.A."/>
            <person name="Sharon I."/>
            <person name="Castelle C.J."/>
            <person name="Probst A.J."/>
            <person name="Thomas B.C."/>
            <person name="Singh A."/>
            <person name="Wilkins M.J."/>
            <person name="Karaoz U."/>
            <person name="Brodie E.L."/>
            <person name="Williams K.H."/>
            <person name="Hubbard S.S."/>
            <person name="Banfield J.F."/>
        </authorList>
    </citation>
    <scope>NUCLEOTIDE SEQUENCE [LARGE SCALE GENOMIC DNA]</scope>
</reference>
<protein>
    <recommendedName>
        <fullName evidence="1">HNH nuclease domain-containing protein</fullName>
    </recommendedName>
</protein>
<proteinExistence type="predicted"/>
<accession>A0A1F5X248</accession>
<comment type="caution">
    <text evidence="2">The sequence shown here is derived from an EMBL/GenBank/DDBJ whole genome shotgun (WGS) entry which is preliminary data.</text>
</comment>
<evidence type="ECO:0000313" key="3">
    <source>
        <dbReference type="Proteomes" id="UP000178046"/>
    </source>
</evidence>
<evidence type="ECO:0000313" key="2">
    <source>
        <dbReference type="EMBL" id="OGF81974.1"/>
    </source>
</evidence>
<dbReference type="CDD" id="cd00085">
    <property type="entry name" value="HNHc"/>
    <property type="match status" value="1"/>
</dbReference>
<dbReference type="Pfam" id="PF13392">
    <property type="entry name" value="HNH_3"/>
    <property type="match status" value="1"/>
</dbReference>
<dbReference type="Proteomes" id="UP000178046">
    <property type="component" value="Unassembled WGS sequence"/>
</dbReference>
<dbReference type="InterPro" id="IPR003615">
    <property type="entry name" value="HNH_nuc"/>
</dbReference>
<sequence length="81" mass="9621">MNQPRSKAASQRAIKIRLIKIRGRQCERCGYEKYEILHIHHKNRNRSNNNLANLELICPNCHYEEHYLEKSWLKNNYGGVG</sequence>
<evidence type="ECO:0000259" key="1">
    <source>
        <dbReference type="SMART" id="SM00507"/>
    </source>
</evidence>
<dbReference type="AlphaFoldDB" id="A0A1F5X248"/>
<dbReference type="EMBL" id="MFIA01000035">
    <property type="protein sequence ID" value="OGF81974.1"/>
    <property type="molecule type" value="Genomic_DNA"/>
</dbReference>
<feature type="domain" description="HNH nuclease" evidence="1">
    <location>
        <begin position="15"/>
        <end position="63"/>
    </location>
</feature>
<dbReference type="SMART" id="SM00507">
    <property type="entry name" value="HNHc"/>
    <property type="match status" value="1"/>
</dbReference>
<name>A0A1F5X248_9BACT</name>
<organism evidence="2 3">
    <name type="scientific">Candidatus Giovannonibacteria bacterium RIFCSPLOWO2_01_FULL_44_16</name>
    <dbReference type="NCBI Taxonomy" id="1798348"/>
    <lineage>
        <taxon>Bacteria</taxon>
        <taxon>Candidatus Giovannoniibacteriota</taxon>
    </lineage>
</organism>
<gene>
    <name evidence="2" type="ORF">A2924_04625</name>
</gene>